<dbReference type="EMBL" id="ML143551">
    <property type="protein sequence ID" value="TBU22227.1"/>
    <property type="molecule type" value="Genomic_DNA"/>
</dbReference>
<feature type="compositionally biased region" description="Polar residues" evidence="1">
    <location>
        <begin position="19"/>
        <end position="28"/>
    </location>
</feature>
<evidence type="ECO:0000256" key="1">
    <source>
        <dbReference type="SAM" id="MobiDB-lite"/>
    </source>
</evidence>
<sequence length="65" mass="7439">MRRESLAARPRPIFRSGAPATSIQSRSMTLRRQRSSSRTCLLISMLNRSRTRPKRSKQRSPVAVV</sequence>
<dbReference type="AlphaFoldDB" id="A0A4Q9M7A4"/>
<evidence type="ECO:0000313" key="2">
    <source>
        <dbReference type="EMBL" id="TBU22227.1"/>
    </source>
</evidence>
<feature type="region of interest" description="Disordered" evidence="1">
    <location>
        <begin position="1"/>
        <end position="36"/>
    </location>
</feature>
<reference evidence="2" key="1">
    <citation type="submission" date="2019-01" db="EMBL/GenBank/DDBJ databases">
        <title>Draft genome sequences of three monokaryotic isolates of the white-rot basidiomycete fungus Dichomitus squalens.</title>
        <authorList>
            <consortium name="DOE Joint Genome Institute"/>
            <person name="Lopez S.C."/>
            <person name="Andreopoulos B."/>
            <person name="Pangilinan J."/>
            <person name="Lipzen A."/>
            <person name="Riley R."/>
            <person name="Ahrendt S."/>
            <person name="Ng V."/>
            <person name="Barry K."/>
            <person name="Daum C."/>
            <person name="Grigoriev I.V."/>
            <person name="Hilden K.S."/>
            <person name="Makela M.R."/>
            <person name="de Vries R.P."/>
        </authorList>
    </citation>
    <scope>NUCLEOTIDE SEQUENCE [LARGE SCALE GENOMIC DNA]</scope>
    <source>
        <strain evidence="2">OM18370.1</strain>
    </source>
</reference>
<organism evidence="2">
    <name type="scientific">Dichomitus squalens</name>
    <dbReference type="NCBI Taxonomy" id="114155"/>
    <lineage>
        <taxon>Eukaryota</taxon>
        <taxon>Fungi</taxon>
        <taxon>Dikarya</taxon>
        <taxon>Basidiomycota</taxon>
        <taxon>Agaricomycotina</taxon>
        <taxon>Agaricomycetes</taxon>
        <taxon>Polyporales</taxon>
        <taxon>Polyporaceae</taxon>
        <taxon>Dichomitus</taxon>
    </lineage>
</organism>
<gene>
    <name evidence="2" type="ORF">BD311DRAFT_770760</name>
</gene>
<name>A0A4Q9M7A4_9APHY</name>
<proteinExistence type="predicted"/>
<dbReference type="Proteomes" id="UP000292957">
    <property type="component" value="Unassembled WGS sequence"/>
</dbReference>
<accession>A0A4Q9M7A4</accession>
<protein>
    <submittedName>
        <fullName evidence="2">Uncharacterized protein</fullName>
    </submittedName>
</protein>